<evidence type="ECO:0000259" key="15">
    <source>
        <dbReference type="PROSITE" id="PS51873"/>
    </source>
</evidence>
<feature type="domain" description="RING-type" evidence="13">
    <location>
        <begin position="190"/>
        <end position="239"/>
    </location>
</feature>
<evidence type="ECO:0000313" key="16">
    <source>
        <dbReference type="EMBL" id="KAL1837320.1"/>
    </source>
</evidence>
<dbReference type="InterPro" id="IPR016135">
    <property type="entry name" value="UBQ-conjugating_enzyme/RWD"/>
</dbReference>
<keyword evidence="4" id="KW-0808">Transferase</keyword>
<dbReference type="SMART" id="SM00647">
    <property type="entry name" value="IBR"/>
    <property type="match status" value="1"/>
</dbReference>
<feature type="compositionally biased region" description="Gly residues" evidence="12">
    <location>
        <begin position="604"/>
        <end position="613"/>
    </location>
</feature>
<dbReference type="SUPFAM" id="SSF54495">
    <property type="entry name" value="UBC-like"/>
    <property type="match status" value="1"/>
</dbReference>
<keyword evidence="9" id="KW-0862">Zinc</keyword>
<dbReference type="CDD" id="cd23820">
    <property type="entry name" value="RWD_RNF14"/>
    <property type="match status" value="1"/>
</dbReference>
<dbReference type="InterPro" id="IPR044066">
    <property type="entry name" value="TRIAD_supradom"/>
</dbReference>
<evidence type="ECO:0000256" key="5">
    <source>
        <dbReference type="ARBA" id="ARBA00022723"/>
    </source>
</evidence>
<dbReference type="PROSITE" id="PS50908">
    <property type="entry name" value="RWD"/>
    <property type="match status" value="1"/>
</dbReference>
<dbReference type="SMART" id="SM00184">
    <property type="entry name" value="RING"/>
    <property type="match status" value="2"/>
</dbReference>
<feature type="region of interest" description="Disordered" evidence="12">
    <location>
        <begin position="558"/>
        <end position="646"/>
    </location>
</feature>
<keyword evidence="6" id="KW-0677">Repeat</keyword>
<feature type="domain" description="RING-type" evidence="15">
    <location>
        <begin position="186"/>
        <end position="467"/>
    </location>
</feature>
<proteinExistence type="inferred from homology"/>
<evidence type="ECO:0000256" key="7">
    <source>
        <dbReference type="ARBA" id="ARBA00022771"/>
    </source>
</evidence>
<dbReference type="PROSITE" id="PS50089">
    <property type="entry name" value="ZF_RING_2"/>
    <property type="match status" value="1"/>
</dbReference>
<evidence type="ECO:0000313" key="17">
    <source>
        <dbReference type="Proteomes" id="UP001583172"/>
    </source>
</evidence>
<dbReference type="EC" id="2.3.2.31" evidence="3"/>
<dbReference type="Pfam" id="PF26200">
    <property type="entry name" value="Rcat_RNF216"/>
    <property type="match status" value="1"/>
</dbReference>
<evidence type="ECO:0000256" key="4">
    <source>
        <dbReference type="ARBA" id="ARBA00022679"/>
    </source>
</evidence>
<keyword evidence="8" id="KW-0833">Ubl conjugation pathway</keyword>
<comment type="pathway">
    <text evidence="2">Protein modification; protein ubiquitination.</text>
</comment>
<dbReference type="InterPro" id="IPR031127">
    <property type="entry name" value="E3_UB_ligase_RBR"/>
</dbReference>
<comment type="similarity">
    <text evidence="10">Belongs to the RBR family. RNF14 subfamily.</text>
</comment>
<dbReference type="Gene3D" id="1.20.120.1750">
    <property type="match status" value="1"/>
</dbReference>
<dbReference type="CDD" id="cd23134">
    <property type="entry name" value="RING-HC_ITT1-like"/>
    <property type="match status" value="1"/>
</dbReference>
<dbReference type="InterPro" id="IPR047548">
    <property type="entry name" value="Rcat_RBR_RNF14"/>
</dbReference>
<dbReference type="PROSITE" id="PS51873">
    <property type="entry name" value="TRIAD"/>
    <property type="match status" value="1"/>
</dbReference>
<sequence>MADAGDDRDVELGSLSAIFPEIQHPHPDDPYTIVLDVPVTPSQAVTVFFPGPVDNAPPQGTDDPVTGPGQRAAVDSHQLAHLPPLRLEITFGPKYPTEEPPKASISTNPPWLPAATIKQLEDDAPRLWDDMGRDMVGYTYIDHVQQAAERVFDLVDANGSLEVDPSHKITILDYDIQARKAAFDRGTYECGVCLEPKKGSACHKMLDCGHVFCVACLQDFYNAAIKEGNVAAVRCPAPNCAREREKAAGSPGKKRKKPRTFVNPSELLQIPIDPETVKRYVTLKYKLELEADKNTIYCPRPWCGGAARSKKRKKPEGLELAEVEDESGSEDDDNDDEDGDHAEGEGKSKPYKAPESLLAICEDCHFAFCSRCRQSWHGEYVFCVPPTDKGQPTVEDKATLEYLRYYTTPCPTCTAPAQKTMGCNHMICGRCLTHFCYLCAAWLNPENPYSHFTEAYDGTKTSCYGRLWELELGDGDDVGHLYAGGAAPAPRLGPAPAPARQVVPEIEEPEDDDRGRDNNGAQGVPAAEGPAQEAHADAGQVGVAREGPLVLRIAANRPAAAPAAPRGPPALAPARGGAARRGGGGAAAAAAAQQPGRNQRGPAARGGGGGQRGGRGRGVHNNNNNNNNNNPLGGGHQRRAGHDVGGDFVLAPADQEWVRQFVQLALNDQEDILFEDEDDEGADI</sequence>
<feature type="region of interest" description="Disordered" evidence="12">
    <location>
        <begin position="314"/>
        <end position="350"/>
    </location>
</feature>
<organism evidence="16 17">
    <name type="scientific">Humicola insolens</name>
    <name type="common">Soft-rot fungus</name>
    <dbReference type="NCBI Taxonomy" id="85995"/>
    <lineage>
        <taxon>Eukaryota</taxon>
        <taxon>Fungi</taxon>
        <taxon>Dikarya</taxon>
        <taxon>Ascomycota</taxon>
        <taxon>Pezizomycotina</taxon>
        <taxon>Sordariomycetes</taxon>
        <taxon>Sordariomycetidae</taxon>
        <taxon>Sordariales</taxon>
        <taxon>Chaetomiaceae</taxon>
        <taxon>Mycothermus</taxon>
    </lineage>
</organism>
<comment type="catalytic activity">
    <reaction evidence="1">
        <text>[E2 ubiquitin-conjugating enzyme]-S-ubiquitinyl-L-cysteine + [acceptor protein]-L-lysine = [E2 ubiquitin-conjugating enzyme]-L-cysteine + [acceptor protein]-N(6)-ubiquitinyl-L-lysine.</text>
        <dbReference type="EC" id="2.3.2.31"/>
    </reaction>
</comment>
<feature type="domain" description="RWD" evidence="14">
    <location>
        <begin position="10"/>
        <end position="151"/>
    </location>
</feature>
<reference evidence="16 17" key="1">
    <citation type="journal article" date="2024" name="Commun. Biol.">
        <title>Comparative genomic analysis of thermophilic fungi reveals convergent evolutionary adaptations and gene losses.</title>
        <authorList>
            <person name="Steindorff A.S."/>
            <person name="Aguilar-Pontes M.V."/>
            <person name="Robinson A.J."/>
            <person name="Andreopoulos B."/>
            <person name="LaButti K."/>
            <person name="Kuo A."/>
            <person name="Mondo S."/>
            <person name="Riley R."/>
            <person name="Otillar R."/>
            <person name="Haridas S."/>
            <person name="Lipzen A."/>
            <person name="Grimwood J."/>
            <person name="Schmutz J."/>
            <person name="Clum A."/>
            <person name="Reid I.D."/>
            <person name="Moisan M.C."/>
            <person name="Butler G."/>
            <person name="Nguyen T.T.M."/>
            <person name="Dewar K."/>
            <person name="Conant G."/>
            <person name="Drula E."/>
            <person name="Henrissat B."/>
            <person name="Hansel C."/>
            <person name="Singer S."/>
            <person name="Hutchinson M.I."/>
            <person name="de Vries R.P."/>
            <person name="Natvig D.O."/>
            <person name="Powell A.J."/>
            <person name="Tsang A."/>
            <person name="Grigoriev I.V."/>
        </authorList>
    </citation>
    <scope>NUCLEOTIDE SEQUENCE [LARGE SCALE GENOMIC DNA]</scope>
    <source>
        <strain evidence="16 17">CBS 620.91</strain>
    </source>
</reference>
<keyword evidence="5" id="KW-0479">Metal-binding</keyword>
<evidence type="ECO:0000256" key="1">
    <source>
        <dbReference type="ARBA" id="ARBA00001798"/>
    </source>
</evidence>
<evidence type="ECO:0000256" key="3">
    <source>
        <dbReference type="ARBA" id="ARBA00012251"/>
    </source>
</evidence>
<feature type="compositionally biased region" description="Acidic residues" evidence="12">
    <location>
        <begin position="319"/>
        <end position="340"/>
    </location>
</feature>
<dbReference type="EMBL" id="JAZGSY010000307">
    <property type="protein sequence ID" value="KAL1837320.1"/>
    <property type="molecule type" value="Genomic_DNA"/>
</dbReference>
<dbReference type="Proteomes" id="UP001583172">
    <property type="component" value="Unassembled WGS sequence"/>
</dbReference>
<dbReference type="PROSITE" id="PS00518">
    <property type="entry name" value="ZF_RING_1"/>
    <property type="match status" value="1"/>
</dbReference>
<evidence type="ECO:0000259" key="13">
    <source>
        <dbReference type="PROSITE" id="PS50089"/>
    </source>
</evidence>
<accession>A0ABR3V6F6</accession>
<dbReference type="Gene3D" id="3.10.110.10">
    <property type="entry name" value="Ubiquitin Conjugating Enzyme"/>
    <property type="match status" value="1"/>
</dbReference>
<dbReference type="Pfam" id="PF01485">
    <property type="entry name" value="IBR"/>
    <property type="match status" value="1"/>
</dbReference>
<dbReference type="PANTHER" id="PTHR11685">
    <property type="entry name" value="RBR FAMILY RING FINGER AND IBR DOMAIN-CONTAINING"/>
    <property type="match status" value="1"/>
</dbReference>
<protein>
    <recommendedName>
        <fullName evidence="3">RBR-type E3 ubiquitin transferase</fullName>
        <ecNumber evidence="3">2.3.2.31</ecNumber>
    </recommendedName>
</protein>
<keyword evidence="17" id="KW-1185">Reference proteome</keyword>
<evidence type="ECO:0000256" key="10">
    <source>
        <dbReference type="ARBA" id="ARBA00044508"/>
    </source>
</evidence>
<evidence type="ECO:0000256" key="12">
    <source>
        <dbReference type="SAM" id="MobiDB-lite"/>
    </source>
</evidence>
<dbReference type="InterPro" id="IPR006575">
    <property type="entry name" value="RWD_dom"/>
</dbReference>
<dbReference type="InterPro" id="IPR017907">
    <property type="entry name" value="Znf_RING_CS"/>
</dbReference>
<feature type="region of interest" description="Disordered" evidence="12">
    <location>
        <begin position="507"/>
        <end position="539"/>
    </location>
</feature>
<dbReference type="CDD" id="cd20354">
    <property type="entry name" value="Rcat_RBR_RNF14"/>
    <property type="match status" value="1"/>
</dbReference>
<dbReference type="Pfam" id="PF05773">
    <property type="entry name" value="RWD"/>
    <property type="match status" value="1"/>
</dbReference>
<dbReference type="InterPro" id="IPR002867">
    <property type="entry name" value="IBR_dom"/>
</dbReference>
<dbReference type="InterPro" id="IPR013083">
    <property type="entry name" value="Znf_RING/FYVE/PHD"/>
</dbReference>
<feature type="compositionally biased region" description="Low complexity" evidence="12">
    <location>
        <begin position="587"/>
        <end position="603"/>
    </location>
</feature>
<keyword evidence="7 11" id="KW-0863">Zinc-finger</keyword>
<evidence type="ECO:0000256" key="11">
    <source>
        <dbReference type="PROSITE-ProRule" id="PRU00175"/>
    </source>
</evidence>
<evidence type="ECO:0000256" key="9">
    <source>
        <dbReference type="ARBA" id="ARBA00022833"/>
    </source>
</evidence>
<dbReference type="Gene3D" id="3.30.40.10">
    <property type="entry name" value="Zinc/RING finger domain, C3HC4 (zinc finger)"/>
    <property type="match status" value="1"/>
</dbReference>
<dbReference type="SUPFAM" id="SSF57850">
    <property type="entry name" value="RING/U-box"/>
    <property type="match status" value="2"/>
</dbReference>
<dbReference type="InterPro" id="IPR001841">
    <property type="entry name" value="Znf_RING"/>
</dbReference>
<feature type="compositionally biased region" description="Low complexity" evidence="12">
    <location>
        <begin position="619"/>
        <end position="631"/>
    </location>
</feature>
<name>A0ABR3V6F6_HUMIN</name>
<evidence type="ECO:0000259" key="14">
    <source>
        <dbReference type="PROSITE" id="PS50908"/>
    </source>
</evidence>
<evidence type="ECO:0000256" key="2">
    <source>
        <dbReference type="ARBA" id="ARBA00004906"/>
    </source>
</evidence>
<evidence type="ECO:0000256" key="6">
    <source>
        <dbReference type="ARBA" id="ARBA00022737"/>
    </source>
</evidence>
<gene>
    <name evidence="16" type="ORF">VTJ49DRAFT_3991</name>
</gene>
<comment type="caution">
    <text evidence="16">The sequence shown here is derived from an EMBL/GenBank/DDBJ whole genome shotgun (WGS) entry which is preliminary data.</text>
</comment>
<evidence type="ECO:0000256" key="8">
    <source>
        <dbReference type="ARBA" id="ARBA00022786"/>
    </source>
</evidence>